<dbReference type="InterPro" id="IPR052533">
    <property type="entry name" value="WalJ/YycJ-like"/>
</dbReference>
<dbReference type="InterPro" id="IPR001279">
    <property type="entry name" value="Metallo-B-lactamas"/>
</dbReference>
<dbReference type="EMBL" id="UOEY01000052">
    <property type="protein sequence ID" value="VAW37857.1"/>
    <property type="molecule type" value="Genomic_DNA"/>
</dbReference>
<proteinExistence type="predicted"/>
<dbReference type="Gene3D" id="3.60.15.10">
    <property type="entry name" value="Ribonuclease Z/Hydroxyacylglutathione hydrolase-like"/>
    <property type="match status" value="1"/>
</dbReference>
<gene>
    <name evidence="2" type="ORF">MNBD_DELTA04-1203</name>
</gene>
<reference evidence="2" key="1">
    <citation type="submission" date="2018-06" db="EMBL/GenBank/DDBJ databases">
        <authorList>
            <person name="Zhirakovskaya E."/>
        </authorList>
    </citation>
    <scope>NUCLEOTIDE SEQUENCE</scope>
</reference>
<dbReference type="Pfam" id="PF12706">
    <property type="entry name" value="Lactamase_B_2"/>
    <property type="match status" value="1"/>
</dbReference>
<dbReference type="AlphaFoldDB" id="A0A3B0VHR1"/>
<evidence type="ECO:0000259" key="1">
    <source>
        <dbReference type="SMART" id="SM00849"/>
    </source>
</evidence>
<name>A0A3B0VHR1_9ZZZZ</name>
<evidence type="ECO:0000313" key="2">
    <source>
        <dbReference type="EMBL" id="VAW37857.1"/>
    </source>
</evidence>
<sequence length="256" mass="27838">MRFCVLGSGSKGNCTLIESGKTVLLIDAGFSGVEIRRRLEKIGRTPEMITAILVTHEHNDHISGVGVLSRRCGVPVYANSATHLAAEGRIGELSRRLEFATGESFTVNGLQIHPFAVSHDTAEPVGFVVSDGSNTVGYCTDTGRVTRLLAHHLRRCQALILESNHDPRMLRDGPYPLELQQRVRSNLGHLANEDAADFLAELINDELRSVVLAHLSQVNNLPEIALAVTLEKLGARAAHCDIILATQESPSRVIDL</sequence>
<dbReference type="PANTHER" id="PTHR47619:SF1">
    <property type="entry name" value="EXODEOXYRIBONUCLEASE WALJ"/>
    <property type="match status" value="1"/>
</dbReference>
<organism evidence="2">
    <name type="scientific">hydrothermal vent metagenome</name>
    <dbReference type="NCBI Taxonomy" id="652676"/>
    <lineage>
        <taxon>unclassified sequences</taxon>
        <taxon>metagenomes</taxon>
        <taxon>ecological metagenomes</taxon>
    </lineage>
</organism>
<dbReference type="PANTHER" id="PTHR47619">
    <property type="entry name" value="METALLO-HYDROLASE YYCJ-RELATED"/>
    <property type="match status" value="1"/>
</dbReference>
<dbReference type="SMART" id="SM00849">
    <property type="entry name" value="Lactamase_B"/>
    <property type="match status" value="1"/>
</dbReference>
<dbReference type="SUPFAM" id="SSF56281">
    <property type="entry name" value="Metallo-hydrolase/oxidoreductase"/>
    <property type="match status" value="1"/>
</dbReference>
<dbReference type="InterPro" id="IPR036866">
    <property type="entry name" value="RibonucZ/Hydroxyglut_hydro"/>
</dbReference>
<accession>A0A3B0VHR1</accession>
<protein>
    <recommendedName>
        <fullName evidence="1">Metallo-beta-lactamase domain-containing protein</fullName>
    </recommendedName>
</protein>
<feature type="domain" description="Metallo-beta-lactamase" evidence="1">
    <location>
        <begin position="11"/>
        <end position="214"/>
    </location>
</feature>